<keyword evidence="2" id="KW-1185">Reference proteome</keyword>
<organism evidence="1 2">
    <name type="scientific">Pleomassaria siparia CBS 279.74</name>
    <dbReference type="NCBI Taxonomy" id="1314801"/>
    <lineage>
        <taxon>Eukaryota</taxon>
        <taxon>Fungi</taxon>
        <taxon>Dikarya</taxon>
        <taxon>Ascomycota</taxon>
        <taxon>Pezizomycotina</taxon>
        <taxon>Dothideomycetes</taxon>
        <taxon>Pleosporomycetidae</taxon>
        <taxon>Pleosporales</taxon>
        <taxon>Pleomassariaceae</taxon>
        <taxon>Pleomassaria</taxon>
    </lineage>
</organism>
<accession>A0A6G1KPA7</accession>
<evidence type="ECO:0000313" key="2">
    <source>
        <dbReference type="Proteomes" id="UP000799428"/>
    </source>
</evidence>
<reference evidence="1" key="1">
    <citation type="journal article" date="2020" name="Stud. Mycol.">
        <title>101 Dothideomycetes genomes: a test case for predicting lifestyles and emergence of pathogens.</title>
        <authorList>
            <person name="Haridas S."/>
            <person name="Albert R."/>
            <person name="Binder M."/>
            <person name="Bloem J."/>
            <person name="Labutti K."/>
            <person name="Salamov A."/>
            <person name="Andreopoulos B."/>
            <person name="Baker S."/>
            <person name="Barry K."/>
            <person name="Bills G."/>
            <person name="Bluhm B."/>
            <person name="Cannon C."/>
            <person name="Castanera R."/>
            <person name="Culley D."/>
            <person name="Daum C."/>
            <person name="Ezra D."/>
            <person name="Gonzalez J."/>
            <person name="Henrissat B."/>
            <person name="Kuo A."/>
            <person name="Liang C."/>
            <person name="Lipzen A."/>
            <person name="Lutzoni F."/>
            <person name="Magnuson J."/>
            <person name="Mondo S."/>
            <person name="Nolan M."/>
            <person name="Ohm R."/>
            <person name="Pangilinan J."/>
            <person name="Park H.-J."/>
            <person name="Ramirez L."/>
            <person name="Alfaro M."/>
            <person name="Sun H."/>
            <person name="Tritt A."/>
            <person name="Yoshinaga Y."/>
            <person name="Zwiers L.-H."/>
            <person name="Turgeon B."/>
            <person name="Goodwin S."/>
            <person name="Spatafora J."/>
            <person name="Crous P."/>
            <person name="Grigoriev I."/>
        </authorList>
    </citation>
    <scope>NUCLEOTIDE SEQUENCE</scope>
    <source>
        <strain evidence="1">CBS 279.74</strain>
    </source>
</reference>
<name>A0A6G1KPA7_9PLEO</name>
<dbReference type="AlphaFoldDB" id="A0A6G1KPA7"/>
<gene>
    <name evidence="1" type="ORF">K504DRAFT_456834</name>
</gene>
<proteinExistence type="predicted"/>
<dbReference type="Proteomes" id="UP000799428">
    <property type="component" value="Unassembled WGS sequence"/>
</dbReference>
<dbReference type="EMBL" id="MU005764">
    <property type="protein sequence ID" value="KAF2714640.1"/>
    <property type="molecule type" value="Genomic_DNA"/>
</dbReference>
<evidence type="ECO:0000313" key="1">
    <source>
        <dbReference type="EMBL" id="KAF2714640.1"/>
    </source>
</evidence>
<sequence length="121" mass="13646">MWLVRKFTIRYNIINVQMDARPSRGLGKKSSTSLGAHHKGQTKAIIIPTNTPHTTLLTTLLLFYLILSSPLTVQTLHRQLRPTKHKSQSNANSTLLAHTHSCIAPRHTAPFPTYRCPFHAQ</sequence>
<protein>
    <submittedName>
        <fullName evidence="1">Uncharacterized protein</fullName>
    </submittedName>
</protein>